<feature type="region of interest" description="Disordered" evidence="1">
    <location>
        <begin position="62"/>
        <end position="84"/>
    </location>
</feature>
<comment type="caution">
    <text evidence="2">The sequence shown here is derived from an EMBL/GenBank/DDBJ whole genome shotgun (WGS) entry which is preliminary data.</text>
</comment>
<keyword evidence="3" id="KW-1185">Reference proteome</keyword>
<evidence type="ECO:0000313" key="3">
    <source>
        <dbReference type="Proteomes" id="UP001227192"/>
    </source>
</evidence>
<accession>A0AAI9TR72</accession>
<evidence type="ECO:0000256" key="1">
    <source>
        <dbReference type="SAM" id="MobiDB-lite"/>
    </source>
</evidence>
<dbReference type="EMBL" id="LACB01000021">
    <property type="protein sequence ID" value="KAJ9491934.1"/>
    <property type="molecule type" value="Genomic_DNA"/>
</dbReference>
<proteinExistence type="predicted"/>
<name>A0AAI9TR72_PENTH</name>
<reference evidence="2" key="1">
    <citation type="submission" date="2015-06" db="EMBL/GenBank/DDBJ databases">
        <authorList>
            <person name="Nguyen H."/>
        </authorList>
    </citation>
    <scope>NUCLEOTIDE SEQUENCE</scope>
    <source>
        <strain evidence="2">DAOM 180753</strain>
    </source>
</reference>
<organism evidence="2 3">
    <name type="scientific">Penicillium thymicola</name>
    <dbReference type="NCBI Taxonomy" id="293382"/>
    <lineage>
        <taxon>Eukaryota</taxon>
        <taxon>Fungi</taxon>
        <taxon>Dikarya</taxon>
        <taxon>Ascomycota</taxon>
        <taxon>Pezizomycotina</taxon>
        <taxon>Eurotiomycetes</taxon>
        <taxon>Eurotiomycetidae</taxon>
        <taxon>Eurotiales</taxon>
        <taxon>Aspergillaceae</taxon>
        <taxon>Penicillium</taxon>
    </lineage>
</organism>
<gene>
    <name evidence="2" type="ORF">VN97_g1284</name>
</gene>
<evidence type="ECO:0000313" key="2">
    <source>
        <dbReference type="EMBL" id="KAJ9491934.1"/>
    </source>
</evidence>
<protein>
    <submittedName>
        <fullName evidence="2">Uncharacterized protein</fullName>
    </submittedName>
</protein>
<feature type="compositionally biased region" description="Basic and acidic residues" evidence="1">
    <location>
        <begin position="71"/>
        <end position="84"/>
    </location>
</feature>
<dbReference type="Proteomes" id="UP001227192">
    <property type="component" value="Unassembled WGS sequence"/>
</dbReference>
<reference evidence="2" key="2">
    <citation type="journal article" date="2016" name="Fungal Biol.">
        <title>Ochratoxin A production by Penicillium thymicola.</title>
        <authorList>
            <person name="Nguyen H.D.T."/>
            <person name="McMullin D.R."/>
            <person name="Ponomareva E."/>
            <person name="Riley R."/>
            <person name="Pomraning K.R."/>
            <person name="Baker S.E."/>
            <person name="Seifert K.A."/>
        </authorList>
    </citation>
    <scope>NUCLEOTIDE SEQUENCE</scope>
    <source>
        <strain evidence="2">DAOM 180753</strain>
    </source>
</reference>
<dbReference type="AlphaFoldDB" id="A0AAI9TR72"/>
<sequence length="84" mass="9898">MVFFFFFFFVYVISNSVSMYVLSLPRLFLYFFFFDTLNPFLGCLIDITPLVPVLSRQYMVHGPGSKKGKDRKSLEEKKTDLHII</sequence>